<dbReference type="InterPro" id="IPR036291">
    <property type="entry name" value="NAD(P)-bd_dom_sf"/>
</dbReference>
<evidence type="ECO:0000256" key="1">
    <source>
        <dbReference type="ARBA" id="ARBA00038501"/>
    </source>
</evidence>
<dbReference type="RefSeq" id="XP_015596940.1">
    <property type="nucleotide sequence ID" value="XM_015741454.2"/>
</dbReference>
<accession>A0AAJ7BXP5</accession>
<evidence type="ECO:0000313" key="8">
    <source>
        <dbReference type="RefSeq" id="XP_015596940.1"/>
    </source>
</evidence>
<dbReference type="Gene3D" id="3.40.50.720">
    <property type="entry name" value="NAD(P)-binding Rossmann-like Domain"/>
    <property type="match status" value="1"/>
</dbReference>
<dbReference type="GeneID" id="107268556"/>
<comment type="similarity">
    <text evidence="1">Belongs to the complex I NDUFA9 subunit family.</text>
</comment>
<comment type="subunit">
    <text evidence="5">Complex I is composed of 45 different subunits. This a component of the hydrophobic protein fraction. Interacts with BLOC1S1. Interacts with SLC2A4. Interacts with CLOCK. Interacts with RAB5IF.</text>
</comment>
<dbReference type="AlphaFoldDB" id="A0AAJ7BXP5"/>
<dbReference type="SUPFAM" id="SSF51735">
    <property type="entry name" value="NAD(P)-binding Rossmann-fold domains"/>
    <property type="match status" value="1"/>
</dbReference>
<evidence type="ECO:0000256" key="4">
    <source>
        <dbReference type="ARBA" id="ARBA00043145"/>
    </source>
</evidence>
<evidence type="ECO:0000256" key="3">
    <source>
        <dbReference type="ARBA" id="ARBA00042000"/>
    </source>
</evidence>
<dbReference type="PANTHER" id="PTHR12126">
    <property type="entry name" value="NADH-UBIQUINONE OXIDOREDUCTASE 39 KDA SUBUNIT-RELATED"/>
    <property type="match status" value="1"/>
</dbReference>
<feature type="domain" description="NAD-dependent epimerase/dehydratase" evidence="6">
    <location>
        <begin position="61"/>
        <end position="273"/>
    </location>
</feature>
<keyword evidence="7" id="KW-1185">Reference proteome</keyword>
<dbReference type="Proteomes" id="UP000694920">
    <property type="component" value="Unplaced"/>
</dbReference>
<organism evidence="7 8">
    <name type="scientific">Cephus cinctus</name>
    <name type="common">Wheat stem sawfly</name>
    <dbReference type="NCBI Taxonomy" id="211228"/>
    <lineage>
        <taxon>Eukaryota</taxon>
        <taxon>Metazoa</taxon>
        <taxon>Ecdysozoa</taxon>
        <taxon>Arthropoda</taxon>
        <taxon>Hexapoda</taxon>
        <taxon>Insecta</taxon>
        <taxon>Pterygota</taxon>
        <taxon>Neoptera</taxon>
        <taxon>Endopterygota</taxon>
        <taxon>Hymenoptera</taxon>
        <taxon>Cephoidea</taxon>
        <taxon>Cephidae</taxon>
        <taxon>Cephus</taxon>
    </lineage>
</organism>
<dbReference type="PANTHER" id="PTHR12126:SF11">
    <property type="entry name" value="NADH DEHYDROGENASE [UBIQUINONE] 1 ALPHA SUBCOMPLEX SUBUNIT 9, MITOCHONDRIAL"/>
    <property type="match status" value="1"/>
</dbReference>
<protein>
    <recommendedName>
        <fullName evidence="2">NADH dehydrogenase [ubiquinone] 1 alpha subcomplex subunit 9, mitochondrial</fullName>
    </recommendedName>
    <alternativeName>
        <fullName evidence="4">Complex I-39kD</fullName>
    </alternativeName>
    <alternativeName>
        <fullName evidence="3">NADH-ubiquinone oxidoreductase 39 kDa subunit</fullName>
    </alternativeName>
</protein>
<dbReference type="GO" id="GO:0005739">
    <property type="term" value="C:mitochondrion"/>
    <property type="evidence" value="ECO:0007669"/>
    <property type="project" value="TreeGrafter"/>
</dbReference>
<dbReference type="InterPro" id="IPR001509">
    <property type="entry name" value="Epimerase_deHydtase"/>
</dbReference>
<dbReference type="GO" id="GO:0044877">
    <property type="term" value="F:protein-containing complex binding"/>
    <property type="evidence" value="ECO:0007669"/>
    <property type="project" value="TreeGrafter"/>
</dbReference>
<dbReference type="KEGG" id="ccin:107268556"/>
<proteinExistence type="inferred from homology"/>
<reference evidence="8" key="1">
    <citation type="submission" date="2025-08" db="UniProtKB">
        <authorList>
            <consortium name="RefSeq"/>
        </authorList>
    </citation>
    <scope>IDENTIFICATION</scope>
</reference>
<gene>
    <name evidence="8" type="primary">LOC107268556</name>
</gene>
<dbReference type="CDD" id="cd05271">
    <property type="entry name" value="NDUFA9_like_SDR_a"/>
    <property type="match status" value="1"/>
</dbReference>
<dbReference type="CTD" id="40272"/>
<name>A0AAJ7BXP5_CEPCN</name>
<dbReference type="InterPro" id="IPR051207">
    <property type="entry name" value="ComplexI_NDUFA9_subunit"/>
</dbReference>
<dbReference type="Pfam" id="PF01370">
    <property type="entry name" value="Epimerase"/>
    <property type="match status" value="1"/>
</dbReference>
<evidence type="ECO:0000259" key="6">
    <source>
        <dbReference type="Pfam" id="PF01370"/>
    </source>
</evidence>
<evidence type="ECO:0000256" key="5">
    <source>
        <dbReference type="ARBA" id="ARBA00046455"/>
    </source>
</evidence>
<evidence type="ECO:0000313" key="7">
    <source>
        <dbReference type="Proteomes" id="UP000694920"/>
    </source>
</evidence>
<evidence type="ECO:0000256" key="2">
    <source>
        <dbReference type="ARBA" id="ARBA00040720"/>
    </source>
</evidence>
<sequence length="402" mass="45457">MAALIPKNTFAVAKRQSICATGVAVQVCYYSDTPRIIKNPTTASLKRGTGGRSSYNGITCTIFGNTGFLGRYVINRLGKIGTQLILPTRGDMYDSMPYKVAGDLGQILFHPFDLRDEESIRRCVKYSNVVINLIGRDWETKNFTFNDVHIEGARTLARIAKESGVERFIHVSSAGANPNPTPMLLKNGSQFMKTKWYGEQAVKEEFPEATIVRPGTIFGQEDRFFKCFGHSWRTLFQSIPIWKKGEATEKQPLWAGDVAAGITALVNDPNTIGKTYQFLGPKRYKLSEIVDYLFRIMRKTPDLGFARTDVETSYFFQLKVTINEKISPAWPMAYLHWEGLEKEATSDKYVKGMPGLEDLGVNPIEMETQADWEMFLHKSNRHYKESLGEFDKPALPKTIPIF</sequence>